<reference evidence="2 3" key="1">
    <citation type="submission" date="2020-08" db="EMBL/GenBank/DDBJ databases">
        <title>Genomic Encyclopedia of Type Strains, Phase IV (KMG-IV): sequencing the most valuable type-strain genomes for metagenomic binning, comparative biology and taxonomic classification.</title>
        <authorList>
            <person name="Goeker M."/>
        </authorList>
    </citation>
    <scope>NUCLEOTIDE SEQUENCE [LARGE SCALE GENOMIC DNA]</scope>
    <source>
        <strain evidence="2 3">DSM 103725</strain>
    </source>
</reference>
<evidence type="ECO:0000313" key="3">
    <source>
        <dbReference type="Proteomes" id="UP000541810"/>
    </source>
</evidence>
<dbReference type="RefSeq" id="WP_184676898.1">
    <property type="nucleotide sequence ID" value="NZ_JACHGY010000001.1"/>
</dbReference>
<sequence length="347" mass="37106">MSNALPTLIVGAGIAGMTAAHKLAESGQKVTVLDKGRRPGGRMSTRVSRSGPVFDQGAQYLTARSVTFEQEVARWIELGVAAEWDGRFVDLQEGEAPTDTKRVAKRYVGTPGMASIVGHLCENAADVDAIDGPHFGVRVTQLQKTDTGWNATDEDGKTQGPFGKVVLTLPAPQARELLTEPAPELADTLGDATVSATWTLMLAFGKPLELWQPFDAAFVEDPNNELSIFANVSTKPGRPSVEEAGECWVAHGRSDWSEAHLEDSPESVAVALTAAFGRAIGRTLPTPTYAAVHRWRYANVVEPLGDRWLLDEKLGLGVCGDACTAGSHTNIERAWLSALGLAEHLVG</sequence>
<dbReference type="Pfam" id="PF01593">
    <property type="entry name" value="Amino_oxidase"/>
    <property type="match status" value="1"/>
</dbReference>
<dbReference type="PANTHER" id="PTHR16128:SF5">
    <property type="entry name" value="FAD_NAD(P)-BINDING OXIDOREDUCTASE FAMILY PROTEIN"/>
    <property type="match status" value="1"/>
</dbReference>
<dbReference type="SUPFAM" id="SSF51905">
    <property type="entry name" value="FAD/NAD(P)-binding domain"/>
    <property type="match status" value="1"/>
</dbReference>
<dbReference type="EMBL" id="JACHGY010000001">
    <property type="protein sequence ID" value="MBB6429313.1"/>
    <property type="molecule type" value="Genomic_DNA"/>
</dbReference>
<dbReference type="InterPro" id="IPR002937">
    <property type="entry name" value="Amino_oxidase"/>
</dbReference>
<dbReference type="Pfam" id="PF13450">
    <property type="entry name" value="NAD_binding_8"/>
    <property type="match status" value="1"/>
</dbReference>
<evidence type="ECO:0000313" key="2">
    <source>
        <dbReference type="EMBL" id="MBB6429313.1"/>
    </source>
</evidence>
<gene>
    <name evidence="2" type="ORF">HNQ40_001119</name>
</gene>
<comment type="caution">
    <text evidence="2">The sequence shown here is derived from an EMBL/GenBank/DDBJ whole genome shotgun (WGS) entry which is preliminary data.</text>
</comment>
<organism evidence="2 3">
    <name type="scientific">Algisphaera agarilytica</name>
    <dbReference type="NCBI Taxonomy" id="1385975"/>
    <lineage>
        <taxon>Bacteria</taxon>
        <taxon>Pseudomonadati</taxon>
        <taxon>Planctomycetota</taxon>
        <taxon>Phycisphaerae</taxon>
        <taxon>Phycisphaerales</taxon>
        <taxon>Phycisphaeraceae</taxon>
        <taxon>Algisphaera</taxon>
    </lineage>
</organism>
<protein>
    <recommendedName>
        <fullName evidence="1">Amine oxidase domain-containing protein</fullName>
    </recommendedName>
</protein>
<dbReference type="InterPro" id="IPR036188">
    <property type="entry name" value="FAD/NAD-bd_sf"/>
</dbReference>
<dbReference type="Gene3D" id="3.90.660.10">
    <property type="match status" value="1"/>
</dbReference>
<proteinExistence type="predicted"/>
<dbReference type="Proteomes" id="UP000541810">
    <property type="component" value="Unassembled WGS sequence"/>
</dbReference>
<evidence type="ECO:0000259" key="1">
    <source>
        <dbReference type="Pfam" id="PF01593"/>
    </source>
</evidence>
<accession>A0A7X0H554</accession>
<dbReference type="AlphaFoldDB" id="A0A7X0H554"/>
<dbReference type="Gene3D" id="3.50.50.60">
    <property type="entry name" value="FAD/NAD(P)-binding domain"/>
    <property type="match status" value="1"/>
</dbReference>
<feature type="domain" description="Amine oxidase" evidence="1">
    <location>
        <begin position="107"/>
        <end position="343"/>
    </location>
</feature>
<dbReference type="GO" id="GO:0016491">
    <property type="term" value="F:oxidoreductase activity"/>
    <property type="evidence" value="ECO:0007669"/>
    <property type="project" value="InterPro"/>
</dbReference>
<name>A0A7X0H554_9BACT</name>
<keyword evidence="3" id="KW-1185">Reference proteome</keyword>
<dbReference type="PANTHER" id="PTHR16128">
    <property type="entry name" value="FAD/NAD(P)-BINDING OXIDOREDUCTASE FAMILY PROTEIN"/>
    <property type="match status" value="1"/>
</dbReference>